<comment type="caution">
    <text evidence="1">The sequence shown here is derived from an EMBL/GenBank/DDBJ whole genome shotgun (WGS) entry which is preliminary data.</text>
</comment>
<name>A0ABT4KY51_9SPHI</name>
<proteinExistence type="predicted"/>
<evidence type="ECO:0000313" key="1">
    <source>
        <dbReference type="EMBL" id="MCZ4223860.1"/>
    </source>
</evidence>
<keyword evidence="2" id="KW-1185">Reference proteome</keyword>
<gene>
    <name evidence="1" type="ORF">O0931_11165</name>
</gene>
<dbReference type="InterPro" id="IPR032710">
    <property type="entry name" value="NTF2-like_dom_sf"/>
</dbReference>
<protein>
    <recommendedName>
        <fullName evidence="3">DUF4440 domain-containing protein</fullName>
    </recommendedName>
</protein>
<dbReference type="Proteomes" id="UP001144341">
    <property type="component" value="Unassembled WGS sequence"/>
</dbReference>
<dbReference type="EMBL" id="JAPWGL010000003">
    <property type="protein sequence ID" value="MCZ4223860.1"/>
    <property type="molecule type" value="Genomic_DNA"/>
</dbReference>
<organism evidence="1 2">
    <name type="scientific">Pedobacter rhodius</name>
    <dbReference type="NCBI Taxonomy" id="3004098"/>
    <lineage>
        <taxon>Bacteria</taxon>
        <taxon>Pseudomonadati</taxon>
        <taxon>Bacteroidota</taxon>
        <taxon>Sphingobacteriia</taxon>
        <taxon>Sphingobacteriales</taxon>
        <taxon>Sphingobacteriaceae</taxon>
        <taxon>Pedobacter</taxon>
    </lineage>
</organism>
<evidence type="ECO:0000313" key="2">
    <source>
        <dbReference type="Proteomes" id="UP001144341"/>
    </source>
</evidence>
<dbReference type="Gene3D" id="3.10.450.50">
    <property type="match status" value="1"/>
</dbReference>
<dbReference type="SUPFAM" id="SSF54427">
    <property type="entry name" value="NTF2-like"/>
    <property type="match status" value="1"/>
</dbReference>
<sequence>METDLIISAINELHKKANAALESRDATTYTSIFDESFTYTRADGIKLDKKDYSNDIERYFRRIKRMETSHYRIKSSFENEVFTEKIARKSIIIRSKLLLLSKKQTIQTEEIFHWKNIDNEWKVIAVEVVLEEKY</sequence>
<reference evidence="1" key="1">
    <citation type="submission" date="2022-12" db="EMBL/GenBank/DDBJ databases">
        <title>Genome sequence of SJ11.</title>
        <authorList>
            <person name="Woo H."/>
        </authorList>
    </citation>
    <scope>NUCLEOTIDE SEQUENCE</scope>
    <source>
        <strain evidence="1">SJ11</strain>
    </source>
</reference>
<dbReference type="RefSeq" id="WP_269415657.1">
    <property type="nucleotide sequence ID" value="NZ_JAPWGL010000003.1"/>
</dbReference>
<evidence type="ECO:0008006" key="3">
    <source>
        <dbReference type="Google" id="ProtNLM"/>
    </source>
</evidence>
<accession>A0ABT4KY51</accession>